<comment type="subcellular location">
    <subcellularLocation>
        <location evidence="1 6">Virion</location>
    </subcellularLocation>
</comment>
<evidence type="ECO:0000256" key="2">
    <source>
        <dbReference type="ARBA" id="ARBA00006131"/>
    </source>
</evidence>
<gene>
    <name evidence="7" type="primary">orf1</name>
</gene>
<comment type="function">
    <text evidence="6">Self-assembles to form an icosahedral capsid.</text>
</comment>
<sequence>HSKTGTEFNDTNCKCVLRDMPLWAMLYGYSDYIMSQLGPYQDHEINGLIIIKCPYTQPPLYSKKYPNEGYVVYDT</sequence>
<reference evidence="7" key="1">
    <citation type="journal article" date="2000" name="J. Virol.">
        <title>Species-specific TT viruses and cross-species infection in nonhuman primates.</title>
        <authorList>
            <person name="Okamoto H."/>
            <person name="Fukuda M."/>
            <person name="Tawara A."/>
            <person name="Nishizawa T."/>
            <person name="Itoh Y."/>
            <person name="Hayasaka I."/>
            <person name="Tsuda F."/>
            <person name="Tanaka T."/>
            <person name="Miyakawa Y."/>
            <person name="Mayumi M."/>
        </authorList>
    </citation>
    <scope>NUCLEOTIDE SEQUENCE</scope>
    <source>
        <strain evidence="7">Pt-TTV25</strain>
    </source>
</reference>
<evidence type="ECO:0000313" key="7">
    <source>
        <dbReference type="EMBL" id="BAA89974.1"/>
    </source>
</evidence>
<proteinExistence type="inferred from homology"/>
<feature type="non-terminal residue" evidence="7">
    <location>
        <position position="75"/>
    </location>
</feature>
<accession>Q9JGM4</accession>
<feature type="non-terminal residue" evidence="7">
    <location>
        <position position="1"/>
    </location>
</feature>
<dbReference type="InterPro" id="IPR004219">
    <property type="entry name" value="TTvirus_Unk"/>
</dbReference>
<dbReference type="Pfam" id="PF02956">
    <property type="entry name" value="TT_ORF1"/>
    <property type="match status" value="1"/>
</dbReference>
<dbReference type="EMBL" id="AB032333">
    <property type="protein sequence ID" value="BAA89974.1"/>
    <property type="molecule type" value="Genomic_DNA"/>
</dbReference>
<name>Q9JGM4_9VIRU</name>
<keyword evidence="3 6" id="KW-1140">T=1 icosahedral capsid protein</keyword>
<comment type="similarity">
    <text evidence="2 6">Belongs to the anelloviridae capsid protein family.</text>
</comment>
<organism evidence="7">
    <name type="scientific">Torque teno virus</name>
    <dbReference type="NCBI Taxonomy" id="68887"/>
    <lineage>
        <taxon>Viruses</taxon>
        <taxon>Monodnaviria</taxon>
        <taxon>Shotokuvirae</taxon>
        <taxon>Commensaviricota</taxon>
        <taxon>Cardeaviricetes</taxon>
        <taxon>Sanitavirales</taxon>
        <taxon>Anelloviridae</taxon>
    </lineage>
</organism>
<evidence type="ECO:0000256" key="1">
    <source>
        <dbReference type="ARBA" id="ARBA00004328"/>
    </source>
</evidence>
<dbReference type="GO" id="GO:0039615">
    <property type="term" value="C:T=1 icosahedral viral capsid"/>
    <property type="evidence" value="ECO:0007669"/>
    <property type="project" value="UniProtKB-UniRule"/>
</dbReference>
<evidence type="ECO:0000256" key="5">
    <source>
        <dbReference type="ARBA" id="ARBA00022844"/>
    </source>
</evidence>
<evidence type="ECO:0000256" key="6">
    <source>
        <dbReference type="RuleBase" id="RU361230"/>
    </source>
</evidence>
<keyword evidence="5 6" id="KW-0946">Virion</keyword>
<keyword evidence="4 6" id="KW-0167">Capsid protein</keyword>
<evidence type="ECO:0000256" key="4">
    <source>
        <dbReference type="ARBA" id="ARBA00022561"/>
    </source>
</evidence>
<protein>
    <recommendedName>
        <fullName evidence="6">Capsid protein</fullName>
    </recommendedName>
</protein>
<evidence type="ECO:0000256" key="3">
    <source>
        <dbReference type="ARBA" id="ARBA00022431"/>
    </source>
</evidence>